<keyword evidence="13" id="KW-0460">Magnesium</keyword>
<evidence type="ECO:0000259" key="23">
    <source>
        <dbReference type="Pfam" id="PF02875"/>
    </source>
</evidence>
<dbReference type="PIRSF" id="PIRSF001563">
    <property type="entry name" value="Folylpolyglu_synth"/>
    <property type="match status" value="1"/>
</dbReference>
<evidence type="ECO:0000259" key="24">
    <source>
        <dbReference type="Pfam" id="PF08245"/>
    </source>
</evidence>
<comment type="catalytic activity">
    <reaction evidence="18">
        <text>(6S)-5,6,7,8-tetrahydrofolyl-(gamma-L-Glu)(n) + L-glutamate + ATP = (6S)-5,6,7,8-tetrahydrofolyl-(gamma-L-Glu)(n+1) + ADP + phosphate + H(+)</text>
        <dbReference type="Rhea" id="RHEA:10580"/>
        <dbReference type="Rhea" id="RHEA-COMP:14738"/>
        <dbReference type="Rhea" id="RHEA-COMP:14740"/>
        <dbReference type="ChEBI" id="CHEBI:15378"/>
        <dbReference type="ChEBI" id="CHEBI:29985"/>
        <dbReference type="ChEBI" id="CHEBI:30616"/>
        <dbReference type="ChEBI" id="CHEBI:43474"/>
        <dbReference type="ChEBI" id="CHEBI:141005"/>
        <dbReference type="ChEBI" id="CHEBI:456216"/>
        <dbReference type="EC" id="6.3.2.17"/>
    </reaction>
</comment>
<dbReference type="Proteomes" id="UP000886845">
    <property type="component" value="Unassembled WGS sequence"/>
</dbReference>
<keyword evidence="9 22" id="KW-0436">Ligase</keyword>
<dbReference type="AlphaFoldDB" id="A0A9D1NNF4"/>
<dbReference type="PROSITE" id="PS01012">
    <property type="entry name" value="FOLYLPOLYGLU_SYNT_2"/>
    <property type="match status" value="1"/>
</dbReference>
<evidence type="ECO:0000256" key="19">
    <source>
        <dbReference type="ARBA" id="ARBA00047808"/>
    </source>
</evidence>
<evidence type="ECO:0000256" key="12">
    <source>
        <dbReference type="ARBA" id="ARBA00022840"/>
    </source>
</evidence>
<comment type="catalytic activity">
    <reaction evidence="19">
        <text>10-formyltetrahydrofolyl-(gamma-L-Glu)(n) + L-glutamate + ATP = 10-formyltetrahydrofolyl-(gamma-L-Glu)(n+1) + ADP + phosphate + H(+)</text>
        <dbReference type="Rhea" id="RHEA:51904"/>
        <dbReference type="Rhea" id="RHEA-COMP:13088"/>
        <dbReference type="Rhea" id="RHEA-COMP:14300"/>
        <dbReference type="ChEBI" id="CHEBI:15378"/>
        <dbReference type="ChEBI" id="CHEBI:29985"/>
        <dbReference type="ChEBI" id="CHEBI:30616"/>
        <dbReference type="ChEBI" id="CHEBI:43474"/>
        <dbReference type="ChEBI" id="CHEBI:134413"/>
        <dbReference type="ChEBI" id="CHEBI:456216"/>
        <dbReference type="EC" id="6.3.2.17"/>
    </reaction>
</comment>
<evidence type="ECO:0000256" key="1">
    <source>
        <dbReference type="ARBA" id="ARBA00001946"/>
    </source>
</evidence>
<evidence type="ECO:0000256" key="3">
    <source>
        <dbReference type="ARBA" id="ARBA00004799"/>
    </source>
</evidence>
<comment type="catalytic activity">
    <reaction evidence="20">
        <text>(6R)-5,10-methylenetetrahydrofolyl-(gamma-L-Glu)(n) + L-glutamate + ATP = (6R)-5,10-methylenetetrahydrofolyl-(gamma-L-Glu)(n+1) + ADP + phosphate + H(+)</text>
        <dbReference type="Rhea" id="RHEA:51912"/>
        <dbReference type="Rhea" id="RHEA-COMP:13257"/>
        <dbReference type="Rhea" id="RHEA-COMP:13258"/>
        <dbReference type="ChEBI" id="CHEBI:15378"/>
        <dbReference type="ChEBI" id="CHEBI:29985"/>
        <dbReference type="ChEBI" id="CHEBI:30616"/>
        <dbReference type="ChEBI" id="CHEBI:43474"/>
        <dbReference type="ChEBI" id="CHEBI:136572"/>
        <dbReference type="ChEBI" id="CHEBI:456216"/>
        <dbReference type="EC" id="6.3.2.17"/>
    </reaction>
</comment>
<feature type="domain" description="Mur ligase C-terminal" evidence="23">
    <location>
        <begin position="292"/>
        <end position="413"/>
    </location>
</feature>
<dbReference type="InterPro" id="IPR013221">
    <property type="entry name" value="Mur_ligase_cen"/>
</dbReference>
<dbReference type="GO" id="GO:0046872">
    <property type="term" value="F:metal ion binding"/>
    <property type="evidence" value="ECO:0007669"/>
    <property type="project" value="UniProtKB-KW"/>
</dbReference>
<dbReference type="EC" id="6.3.2.12" evidence="6"/>
<keyword evidence="14" id="KW-0289">Folate biosynthesis</keyword>
<evidence type="ECO:0000256" key="16">
    <source>
        <dbReference type="ARBA" id="ARBA00030592"/>
    </source>
</evidence>
<evidence type="ECO:0000313" key="25">
    <source>
        <dbReference type="EMBL" id="HIV09919.1"/>
    </source>
</evidence>
<dbReference type="Pfam" id="PF02875">
    <property type="entry name" value="Mur_ligase_C"/>
    <property type="match status" value="1"/>
</dbReference>
<dbReference type="EMBL" id="DVOR01000233">
    <property type="protein sequence ID" value="HIV09919.1"/>
    <property type="molecule type" value="Genomic_DNA"/>
</dbReference>
<dbReference type="Gene3D" id="3.90.190.20">
    <property type="entry name" value="Mur ligase, C-terminal domain"/>
    <property type="match status" value="1"/>
</dbReference>
<dbReference type="InterPro" id="IPR018109">
    <property type="entry name" value="Folylpolyglutamate_synth_CS"/>
</dbReference>
<gene>
    <name evidence="25" type="ORF">IAC79_07395</name>
</gene>
<dbReference type="GO" id="GO:0005737">
    <property type="term" value="C:cytoplasm"/>
    <property type="evidence" value="ECO:0007669"/>
    <property type="project" value="TreeGrafter"/>
</dbReference>
<dbReference type="InterPro" id="IPR001645">
    <property type="entry name" value="Folylpolyglutamate_synth"/>
</dbReference>
<evidence type="ECO:0000256" key="21">
    <source>
        <dbReference type="ARBA" id="ARBA00049161"/>
    </source>
</evidence>
<evidence type="ECO:0000256" key="17">
    <source>
        <dbReference type="ARBA" id="ARBA00032510"/>
    </source>
</evidence>
<dbReference type="GO" id="GO:0004326">
    <property type="term" value="F:tetrahydrofolylpolyglutamate synthase activity"/>
    <property type="evidence" value="ECO:0007669"/>
    <property type="project" value="UniProtKB-EC"/>
</dbReference>
<comment type="pathway">
    <text evidence="4">Cofactor biosynthesis; tetrahydrofolylpolyglutamate biosynthesis.</text>
</comment>
<comment type="pathway">
    <text evidence="3">Cofactor biosynthesis; tetrahydrofolate biosynthesis; 7,8-dihydrofolate from 2-amino-4-hydroxy-6-hydroxymethyl-7,8-dihydropteridine diphosphate and 4-aminobenzoate: step 2/2.</text>
</comment>
<comment type="cofactor">
    <cofactor evidence="1">
        <name>Mg(2+)</name>
        <dbReference type="ChEBI" id="CHEBI:18420"/>
    </cofactor>
</comment>
<name>A0A9D1NNF4_9BACT</name>
<dbReference type="PANTHER" id="PTHR11136:SF0">
    <property type="entry name" value="DIHYDROFOLATE SYNTHETASE-RELATED"/>
    <property type="match status" value="1"/>
</dbReference>
<comment type="function">
    <text evidence="2">Functions in two distinct reactions of the de novo folate biosynthetic pathway. Catalyzes the addition of a glutamate residue to dihydropteroate (7,8-dihydropteroate or H2Pte) to form dihydrofolate (7,8-dihydrofolate monoglutamate or H2Pte-Glu). Also catalyzes successive additions of L-glutamate to tetrahydrofolate or 10-formyltetrahydrofolate or 5,10-methylenetetrahydrofolate, leading to folylpolyglutamate derivatives.</text>
</comment>
<evidence type="ECO:0000256" key="6">
    <source>
        <dbReference type="ARBA" id="ARBA00013023"/>
    </source>
</evidence>
<dbReference type="FunFam" id="3.40.1190.10:FF:000011">
    <property type="entry name" value="Folylpolyglutamate synthase/dihydrofolate synthase"/>
    <property type="match status" value="1"/>
</dbReference>
<proteinExistence type="inferred from homology"/>
<evidence type="ECO:0000256" key="20">
    <source>
        <dbReference type="ARBA" id="ARBA00049035"/>
    </source>
</evidence>
<keyword evidence="12 22" id="KW-0067">ATP-binding</keyword>
<sequence length="439" mass="46207">MRDFLERLAARQRFGVRPGLDTMRALCAALGNPERELAVIHVAGTNGKGSVTAICEAALRTMGLPVGRYTSPHLVRVNERFVLNGREATDEELAAALDEVEAACAKAGLEPTFFEALTACAFVLFRRAGVRLAVLEVGMGGRWDATNVIEAPLVSVITHVALDHCEILGDTLEAIAAEKAGIVKPGRPVVVGAMDPRARAVVAARAAELGAPFHDAAEEIRVAVSRRTTHGQTLTCSSPSCDYPAALTRLAGSYQAENAATALCALERLGEQGLPVPPKAFAEALRTVSWPGRCQLLSDSPPVFLDGGHNPDALRALRKALQSMHIRRRVALVCGFCADKAVDAALKEITPLVSAAWAVPIANPRGLAPEALAEKLRRAGVPTVIPARSVAEGLEAATDWAQDNQGTALVCGSLFLVGEVLALGEGDDAIDPSEGLRAP</sequence>
<dbReference type="InterPro" id="IPR036565">
    <property type="entry name" value="Mur-like_cat_sf"/>
</dbReference>
<evidence type="ECO:0000313" key="26">
    <source>
        <dbReference type="Proteomes" id="UP000886845"/>
    </source>
</evidence>
<dbReference type="GO" id="GO:0008841">
    <property type="term" value="F:dihydrofolate synthase activity"/>
    <property type="evidence" value="ECO:0007669"/>
    <property type="project" value="UniProtKB-EC"/>
</dbReference>
<reference evidence="25" key="1">
    <citation type="submission" date="2020-10" db="EMBL/GenBank/DDBJ databases">
        <authorList>
            <person name="Gilroy R."/>
        </authorList>
    </citation>
    <scope>NUCLEOTIDE SEQUENCE</scope>
    <source>
        <strain evidence="25">35461</strain>
    </source>
</reference>
<dbReference type="InterPro" id="IPR004101">
    <property type="entry name" value="Mur_ligase_C"/>
</dbReference>
<evidence type="ECO:0000256" key="2">
    <source>
        <dbReference type="ARBA" id="ARBA00002714"/>
    </source>
</evidence>
<evidence type="ECO:0000256" key="22">
    <source>
        <dbReference type="PIRNR" id="PIRNR001563"/>
    </source>
</evidence>
<protein>
    <recommendedName>
        <fullName evidence="8">Dihydrofolate synthase/folylpolyglutamate synthase</fullName>
        <ecNumber evidence="6">6.3.2.12</ecNumber>
        <ecNumber evidence="7">6.3.2.17</ecNumber>
    </recommendedName>
    <alternativeName>
        <fullName evidence="17">Folylpoly-gamma-glutamate synthetase-dihydrofolate synthetase</fullName>
    </alternativeName>
    <alternativeName>
        <fullName evidence="15">Folylpolyglutamate synthetase</fullName>
    </alternativeName>
    <alternativeName>
        <fullName evidence="16">Tetrahydrofolylpolyglutamate synthase</fullName>
    </alternativeName>
</protein>
<comment type="catalytic activity">
    <reaction evidence="21">
        <text>7,8-dihydropteroate + L-glutamate + ATP = 7,8-dihydrofolate + ADP + phosphate + H(+)</text>
        <dbReference type="Rhea" id="RHEA:23584"/>
        <dbReference type="ChEBI" id="CHEBI:15378"/>
        <dbReference type="ChEBI" id="CHEBI:17839"/>
        <dbReference type="ChEBI" id="CHEBI:29985"/>
        <dbReference type="ChEBI" id="CHEBI:30616"/>
        <dbReference type="ChEBI" id="CHEBI:43474"/>
        <dbReference type="ChEBI" id="CHEBI:57451"/>
        <dbReference type="ChEBI" id="CHEBI:456216"/>
        <dbReference type="EC" id="6.3.2.12"/>
    </reaction>
</comment>
<evidence type="ECO:0000256" key="9">
    <source>
        <dbReference type="ARBA" id="ARBA00022598"/>
    </source>
</evidence>
<accession>A0A9D1NNF4</accession>
<dbReference type="Gene3D" id="3.40.1190.10">
    <property type="entry name" value="Mur-like, catalytic domain"/>
    <property type="match status" value="1"/>
</dbReference>
<evidence type="ECO:0000256" key="7">
    <source>
        <dbReference type="ARBA" id="ARBA00013025"/>
    </source>
</evidence>
<evidence type="ECO:0000256" key="8">
    <source>
        <dbReference type="ARBA" id="ARBA00019357"/>
    </source>
</evidence>
<dbReference type="SUPFAM" id="SSF53244">
    <property type="entry name" value="MurD-like peptide ligases, peptide-binding domain"/>
    <property type="match status" value="1"/>
</dbReference>
<evidence type="ECO:0000256" key="18">
    <source>
        <dbReference type="ARBA" id="ARBA00047493"/>
    </source>
</evidence>
<evidence type="ECO:0000256" key="13">
    <source>
        <dbReference type="ARBA" id="ARBA00022842"/>
    </source>
</evidence>
<dbReference type="GO" id="GO:0046656">
    <property type="term" value="P:folic acid biosynthetic process"/>
    <property type="evidence" value="ECO:0007669"/>
    <property type="project" value="UniProtKB-KW"/>
</dbReference>
<evidence type="ECO:0000256" key="11">
    <source>
        <dbReference type="ARBA" id="ARBA00022741"/>
    </source>
</evidence>
<feature type="domain" description="Mur ligase central" evidence="24">
    <location>
        <begin position="42"/>
        <end position="265"/>
    </location>
</feature>
<evidence type="ECO:0000256" key="10">
    <source>
        <dbReference type="ARBA" id="ARBA00022723"/>
    </source>
</evidence>
<keyword evidence="10" id="KW-0479">Metal-binding</keyword>
<organism evidence="25 26">
    <name type="scientific">Candidatus Spyradenecus faecavium</name>
    <dbReference type="NCBI Taxonomy" id="2840947"/>
    <lineage>
        <taxon>Bacteria</taxon>
        <taxon>Pseudomonadati</taxon>
        <taxon>Lentisphaerota</taxon>
        <taxon>Lentisphaeria</taxon>
        <taxon>Lentisphaerales</taxon>
        <taxon>Lentisphaeraceae</taxon>
        <taxon>Lentisphaeraceae incertae sedis</taxon>
        <taxon>Candidatus Spyradenecus</taxon>
    </lineage>
</organism>
<dbReference type="Pfam" id="PF08245">
    <property type="entry name" value="Mur_ligase_M"/>
    <property type="match status" value="1"/>
</dbReference>
<dbReference type="EC" id="6.3.2.17" evidence="7"/>
<dbReference type="InterPro" id="IPR036615">
    <property type="entry name" value="Mur_ligase_C_dom_sf"/>
</dbReference>
<keyword evidence="11 22" id="KW-0547">Nucleotide-binding</keyword>
<dbReference type="SUPFAM" id="SSF53623">
    <property type="entry name" value="MurD-like peptide ligases, catalytic domain"/>
    <property type="match status" value="1"/>
</dbReference>
<evidence type="ECO:0000256" key="5">
    <source>
        <dbReference type="ARBA" id="ARBA00008276"/>
    </source>
</evidence>
<dbReference type="NCBIfam" id="TIGR01499">
    <property type="entry name" value="folC"/>
    <property type="match status" value="1"/>
</dbReference>
<evidence type="ECO:0000256" key="15">
    <source>
        <dbReference type="ARBA" id="ARBA00030048"/>
    </source>
</evidence>
<dbReference type="PANTHER" id="PTHR11136">
    <property type="entry name" value="FOLYLPOLYGLUTAMATE SYNTHASE-RELATED"/>
    <property type="match status" value="1"/>
</dbReference>
<evidence type="ECO:0000256" key="14">
    <source>
        <dbReference type="ARBA" id="ARBA00022909"/>
    </source>
</evidence>
<evidence type="ECO:0000256" key="4">
    <source>
        <dbReference type="ARBA" id="ARBA00005150"/>
    </source>
</evidence>
<reference evidence="25" key="2">
    <citation type="journal article" date="2021" name="PeerJ">
        <title>Extensive microbial diversity within the chicken gut microbiome revealed by metagenomics and culture.</title>
        <authorList>
            <person name="Gilroy R."/>
            <person name="Ravi A."/>
            <person name="Getino M."/>
            <person name="Pursley I."/>
            <person name="Horton D.L."/>
            <person name="Alikhan N.F."/>
            <person name="Baker D."/>
            <person name="Gharbi K."/>
            <person name="Hall N."/>
            <person name="Watson M."/>
            <person name="Adriaenssens E.M."/>
            <person name="Foster-Nyarko E."/>
            <person name="Jarju S."/>
            <person name="Secka A."/>
            <person name="Antonio M."/>
            <person name="Oren A."/>
            <person name="Chaudhuri R.R."/>
            <person name="La Ragione R."/>
            <person name="Hildebrand F."/>
            <person name="Pallen M.J."/>
        </authorList>
    </citation>
    <scope>NUCLEOTIDE SEQUENCE</scope>
    <source>
        <strain evidence="25">35461</strain>
    </source>
</reference>
<dbReference type="GO" id="GO:0005524">
    <property type="term" value="F:ATP binding"/>
    <property type="evidence" value="ECO:0007669"/>
    <property type="project" value="UniProtKB-KW"/>
</dbReference>
<comment type="caution">
    <text evidence="25">The sequence shown here is derived from an EMBL/GenBank/DDBJ whole genome shotgun (WGS) entry which is preliminary data.</text>
</comment>
<comment type="similarity">
    <text evidence="5 22">Belongs to the folylpolyglutamate synthase family.</text>
</comment>